<keyword evidence="1" id="KW-1133">Transmembrane helix</keyword>
<evidence type="ECO:0000256" key="1">
    <source>
        <dbReference type="SAM" id="Phobius"/>
    </source>
</evidence>
<evidence type="ECO:0008006" key="3">
    <source>
        <dbReference type="Google" id="ProtNLM"/>
    </source>
</evidence>
<protein>
    <recommendedName>
        <fullName evidence="3">SxtJ</fullName>
    </recommendedName>
</protein>
<name>Q114W9_TRIEI</name>
<dbReference type="OrthoDB" id="9790341at2"/>
<dbReference type="EMBL" id="CP000393">
    <property type="protein sequence ID" value="ABG50955.1"/>
    <property type="molecule type" value="Genomic_DNA"/>
</dbReference>
<feature type="transmembrane region" description="Helical" evidence="1">
    <location>
        <begin position="44"/>
        <end position="64"/>
    </location>
</feature>
<sequence>MSDREIPKIDKKGLREFGLIVGGVFGGLFGLLLPLLHKHWPLPAWPWVIAVPLLVLAVVSPPTLGPVYRFWMRVGIFLSKIMTPLWMGLVFYLVVMPMGLIMRMLKKDPMDRQFHTEISSYRVMSQLKSKESMERPF</sequence>
<dbReference type="InterPro" id="IPR045781">
    <property type="entry name" value="SxtJ"/>
</dbReference>
<dbReference type="RefSeq" id="WP_011611330.1">
    <property type="nucleotide sequence ID" value="NC_008312.1"/>
</dbReference>
<keyword evidence="1" id="KW-0472">Membrane</keyword>
<dbReference type="Pfam" id="PF19588">
    <property type="entry name" value="SxtJ"/>
    <property type="match status" value="1"/>
</dbReference>
<proteinExistence type="predicted"/>
<dbReference type="HOGENOM" id="CLU_127055_0_0_3"/>
<accession>Q114W9</accession>
<dbReference type="KEGG" id="ter:Tery_1684"/>
<dbReference type="STRING" id="203124.Tery_1684"/>
<feature type="transmembrane region" description="Helical" evidence="1">
    <location>
        <begin position="84"/>
        <end position="105"/>
    </location>
</feature>
<evidence type="ECO:0000313" key="2">
    <source>
        <dbReference type="EMBL" id="ABG50955.1"/>
    </source>
</evidence>
<reference evidence="2" key="1">
    <citation type="submission" date="2006-06" db="EMBL/GenBank/DDBJ databases">
        <title>Complete sequence of Trichodesmium erythraeum IMS101.</title>
        <authorList>
            <consortium name="US DOE Joint Genome Institute"/>
            <person name="Copeland A."/>
            <person name="Lucas S."/>
            <person name="Lapidus A."/>
            <person name="Barry K."/>
            <person name="Detter J.C."/>
            <person name="Glavina del Rio T."/>
            <person name="Hammon N."/>
            <person name="Israni S."/>
            <person name="Dalin E."/>
            <person name="Tice H."/>
            <person name="Pitluck S."/>
            <person name="Kiss H."/>
            <person name="Munk A.C."/>
            <person name="Brettin T."/>
            <person name="Bruce D."/>
            <person name="Han C."/>
            <person name="Tapia R."/>
            <person name="Gilna P."/>
            <person name="Schmutz J."/>
            <person name="Larimer F."/>
            <person name="Land M."/>
            <person name="Hauser L."/>
            <person name="Kyrpides N."/>
            <person name="Kim E."/>
            <person name="Richardson P."/>
        </authorList>
    </citation>
    <scope>NUCLEOTIDE SEQUENCE [LARGE SCALE GENOMIC DNA]</scope>
    <source>
        <strain evidence="2">IMS101</strain>
    </source>
</reference>
<dbReference type="AlphaFoldDB" id="Q114W9"/>
<feature type="transmembrane region" description="Helical" evidence="1">
    <location>
        <begin position="17"/>
        <end position="37"/>
    </location>
</feature>
<organism evidence="2">
    <name type="scientific">Trichodesmium erythraeum (strain IMS101)</name>
    <dbReference type="NCBI Taxonomy" id="203124"/>
    <lineage>
        <taxon>Bacteria</taxon>
        <taxon>Bacillati</taxon>
        <taxon>Cyanobacteriota</taxon>
        <taxon>Cyanophyceae</taxon>
        <taxon>Oscillatoriophycideae</taxon>
        <taxon>Oscillatoriales</taxon>
        <taxon>Microcoleaceae</taxon>
        <taxon>Trichodesmium</taxon>
    </lineage>
</organism>
<keyword evidence="1" id="KW-0812">Transmembrane</keyword>
<dbReference type="eggNOG" id="ENOG5033122">
    <property type="taxonomic scope" value="Bacteria"/>
</dbReference>
<gene>
    <name evidence="2" type="ordered locus">Tery_1684</name>
</gene>